<evidence type="ECO:0000313" key="2">
    <source>
        <dbReference type="Proteomes" id="UP000228945"/>
    </source>
</evidence>
<dbReference type="AlphaFoldDB" id="A0A2D2AYM1"/>
<keyword evidence="2" id="KW-1185">Reference proteome</keyword>
<evidence type="ECO:0000313" key="1">
    <source>
        <dbReference type="EMBL" id="ATQ43119.1"/>
    </source>
</evidence>
<gene>
    <name evidence="1" type="ORF">CSW64_12190</name>
</gene>
<proteinExistence type="predicted"/>
<sequence>MSPASPKPERAIEVFESAWQGIAITIHFEVRWLDLESIHIVHLEVRSASGERLPIAETGYRSHFATTTEITEGGGPVAYAVAWLDYMAQSNEWKAYVEGARQLSLF</sequence>
<dbReference type="KEGG" id="cmb:CSW64_12190"/>
<organism evidence="1 2">
    <name type="scientific">Caulobacter mirabilis</name>
    <dbReference type="NCBI Taxonomy" id="69666"/>
    <lineage>
        <taxon>Bacteria</taxon>
        <taxon>Pseudomonadati</taxon>
        <taxon>Pseudomonadota</taxon>
        <taxon>Alphaproteobacteria</taxon>
        <taxon>Caulobacterales</taxon>
        <taxon>Caulobacteraceae</taxon>
        <taxon>Caulobacter</taxon>
    </lineage>
</organism>
<dbReference type="RefSeq" id="WP_099622370.1">
    <property type="nucleotide sequence ID" value="NZ_CP024201.1"/>
</dbReference>
<dbReference type="EMBL" id="CP024201">
    <property type="protein sequence ID" value="ATQ43119.1"/>
    <property type="molecule type" value="Genomic_DNA"/>
</dbReference>
<reference evidence="1 2" key="1">
    <citation type="submission" date="2017-10" db="EMBL/GenBank/DDBJ databases">
        <title>Genome sequence of Caulobacter mirabilis FWC38.</title>
        <authorList>
            <person name="Fiebig A."/>
            <person name="Crosson S."/>
        </authorList>
    </citation>
    <scope>NUCLEOTIDE SEQUENCE [LARGE SCALE GENOMIC DNA]</scope>
    <source>
        <strain evidence="1 2">FWC 38</strain>
    </source>
</reference>
<dbReference type="OrthoDB" id="7855496at2"/>
<dbReference type="Proteomes" id="UP000228945">
    <property type="component" value="Chromosome"/>
</dbReference>
<accession>A0A2D2AYM1</accession>
<protein>
    <submittedName>
        <fullName evidence="1">Uncharacterized protein</fullName>
    </submittedName>
</protein>
<name>A0A2D2AYM1_9CAUL</name>